<evidence type="ECO:0000259" key="4">
    <source>
        <dbReference type="Pfam" id="PF03781"/>
    </source>
</evidence>
<evidence type="ECO:0000256" key="1">
    <source>
        <dbReference type="ARBA" id="ARBA00023002"/>
    </source>
</evidence>
<protein>
    <submittedName>
        <fullName evidence="6">Hercynine oxygenase</fullName>
        <ecNumber evidence="6">1.14.99.50</ecNumber>
    </submittedName>
</protein>
<dbReference type="EMBL" id="CP114014">
    <property type="protein sequence ID" value="XAY07185.1"/>
    <property type="molecule type" value="Genomic_DNA"/>
</dbReference>
<dbReference type="SUPFAM" id="SSF109854">
    <property type="entry name" value="DinB/YfiT-like putative metalloenzymes"/>
    <property type="match status" value="1"/>
</dbReference>
<dbReference type="PANTHER" id="PTHR23150">
    <property type="entry name" value="SULFATASE MODIFYING FACTOR 1, 2"/>
    <property type="match status" value="1"/>
</dbReference>
<accession>A0AAU7AZW8</accession>
<organism evidence="6">
    <name type="scientific">Paraconexibacter sp. AEG42_29</name>
    <dbReference type="NCBI Taxonomy" id="2997339"/>
    <lineage>
        <taxon>Bacteria</taxon>
        <taxon>Bacillati</taxon>
        <taxon>Actinomycetota</taxon>
        <taxon>Thermoleophilia</taxon>
        <taxon>Solirubrobacterales</taxon>
        <taxon>Paraconexibacteraceae</taxon>
        <taxon>Paraconexibacter</taxon>
    </lineage>
</organism>
<dbReference type="KEGG" id="parq:DSM112329_04065"/>
<dbReference type="AlphaFoldDB" id="A0AAU7AZW8"/>
<comment type="pathway">
    <text evidence="3">Amino-acid biosynthesis; ergothioneine biosynthesis.</text>
</comment>
<dbReference type="PANTHER" id="PTHR23150:SF36">
    <property type="entry name" value="HERCYNINE OXYGENASE"/>
    <property type="match status" value="1"/>
</dbReference>
<dbReference type="Gene3D" id="1.20.120.450">
    <property type="entry name" value="dinb family like domain"/>
    <property type="match status" value="1"/>
</dbReference>
<dbReference type="InterPro" id="IPR051043">
    <property type="entry name" value="Sulfatase_Mod_Factor_Kinase"/>
</dbReference>
<evidence type="ECO:0000313" key="6">
    <source>
        <dbReference type="EMBL" id="XAY07185.1"/>
    </source>
</evidence>
<dbReference type="Pfam" id="PF12867">
    <property type="entry name" value="DinB_2"/>
    <property type="match status" value="1"/>
</dbReference>
<dbReference type="Pfam" id="PF03781">
    <property type="entry name" value="FGE-sulfatase"/>
    <property type="match status" value="2"/>
</dbReference>
<keyword evidence="2" id="KW-0408">Iron</keyword>
<feature type="domain" description="Sulfatase-modifying factor enzyme-like" evidence="4">
    <location>
        <begin position="295"/>
        <end position="368"/>
    </location>
</feature>
<dbReference type="InterPro" id="IPR016187">
    <property type="entry name" value="CTDL_fold"/>
</dbReference>
<keyword evidence="1 6" id="KW-0560">Oxidoreductase</keyword>
<reference evidence="6" key="1">
    <citation type="submission" date="2022-12" db="EMBL/GenBank/DDBJ databases">
        <title>Paraconexibacter alkalitolerans sp. nov. and Baekduia alba sp. nov., isolated from soil and emended description of the genera Paraconexibacter (Chun et al., 2020) and Baekduia (An et al., 2020).</title>
        <authorList>
            <person name="Vieira S."/>
            <person name="Huber K.J."/>
            <person name="Geppert A."/>
            <person name="Wolf J."/>
            <person name="Neumann-Schaal M."/>
            <person name="Muesken M."/>
            <person name="Overmann J."/>
        </authorList>
    </citation>
    <scope>NUCLEOTIDE SEQUENCE</scope>
    <source>
        <strain evidence="6">AEG42_29</strain>
    </source>
</reference>
<dbReference type="InterPro" id="IPR005532">
    <property type="entry name" value="SUMF_dom"/>
</dbReference>
<dbReference type="InterPro" id="IPR042095">
    <property type="entry name" value="SUMF_sf"/>
</dbReference>
<evidence type="ECO:0000256" key="2">
    <source>
        <dbReference type="ARBA" id="ARBA00023004"/>
    </source>
</evidence>
<name>A0AAU7AZW8_9ACTN</name>
<dbReference type="SUPFAM" id="SSF56436">
    <property type="entry name" value="C-type lectin-like"/>
    <property type="match status" value="1"/>
</dbReference>
<evidence type="ECO:0000256" key="3">
    <source>
        <dbReference type="ARBA" id="ARBA00037882"/>
    </source>
</evidence>
<dbReference type="Gene3D" id="3.90.1580.10">
    <property type="entry name" value="paralog of FGE (formylglycine-generating enzyme)"/>
    <property type="match status" value="2"/>
</dbReference>
<gene>
    <name evidence="6" type="primary">egtB</name>
    <name evidence="6" type="ORF">DSM112329_04065</name>
</gene>
<feature type="domain" description="Sulfatase-modifying factor enzyme-like" evidence="4">
    <location>
        <begin position="161"/>
        <end position="285"/>
    </location>
</feature>
<sequence length="382" mass="42227">MAADLAATRARTLKLVAHLSTADLERQIDPILSPLAWDLGHIAAYEDLWCVHRHAGLDLLHGDLAAVYDAFETPRAVRGDLDILGHAASVQYLDDVRARTLRAMQTHGVDPVIHEMVLQHELQHTETMRQAMEVAGLLPAGDGLRTELPRTLGGVHHPTGGWLDLDAGSFTMGAGPDVFAYDNERPQHQVHVPAFRIARRPVTNASWLTFTEGGGYVRREWWSDEGWAWKEDQDINGDRAVADVAAAPPGAPVCHISWFEADAFARSVGARLPTEAEWERAARRTAASAGPAALDGVGRVWEWTSTEFDGYPGFAPHPYREYSEVFFRQGYRVLRGGSWAADPRVTTRTFRNWDLPQRSQIFAGVRLAADRPASHPNPESGS</sequence>
<dbReference type="InterPro" id="IPR034660">
    <property type="entry name" value="DinB/YfiT-like"/>
</dbReference>
<dbReference type="GO" id="GO:0044875">
    <property type="term" value="F:gamma-glutamyl hercynylcysteine sulfoxide synthase activity"/>
    <property type="evidence" value="ECO:0007669"/>
    <property type="project" value="UniProtKB-EC"/>
</dbReference>
<dbReference type="InterPro" id="IPR024775">
    <property type="entry name" value="DinB-like"/>
</dbReference>
<feature type="domain" description="DinB-like" evidence="5">
    <location>
        <begin position="5"/>
        <end position="125"/>
    </location>
</feature>
<evidence type="ECO:0000259" key="5">
    <source>
        <dbReference type="Pfam" id="PF12867"/>
    </source>
</evidence>
<proteinExistence type="predicted"/>
<dbReference type="EC" id="1.14.99.50" evidence="6"/>